<evidence type="ECO:0000256" key="1">
    <source>
        <dbReference type="ARBA" id="ARBA00023117"/>
    </source>
</evidence>
<dbReference type="InterPro" id="IPR038336">
    <property type="entry name" value="NET_sf"/>
</dbReference>
<comment type="caution">
    <text evidence="4">The sequence shown here is derived from an EMBL/GenBank/DDBJ whole genome shotgun (WGS) entry which is preliminary data.</text>
</comment>
<dbReference type="SUPFAM" id="SSF47370">
    <property type="entry name" value="Bromodomain"/>
    <property type="match status" value="1"/>
</dbReference>
<dbReference type="PANTHER" id="PTHR22880">
    <property type="entry name" value="FALZ-RELATED BROMODOMAIN-CONTAINING PROTEINS"/>
    <property type="match status" value="1"/>
</dbReference>
<organism evidence="4 5">
    <name type="scientific">Stentor coeruleus</name>
    <dbReference type="NCBI Taxonomy" id="5963"/>
    <lineage>
        <taxon>Eukaryota</taxon>
        <taxon>Sar</taxon>
        <taxon>Alveolata</taxon>
        <taxon>Ciliophora</taxon>
        <taxon>Postciliodesmatophora</taxon>
        <taxon>Heterotrichea</taxon>
        <taxon>Heterotrichida</taxon>
        <taxon>Stentoridae</taxon>
        <taxon>Stentor</taxon>
    </lineage>
</organism>
<feature type="domain" description="Bromo" evidence="3">
    <location>
        <begin position="16"/>
        <end position="88"/>
    </location>
</feature>
<dbReference type="Pfam" id="PF00439">
    <property type="entry name" value="Bromodomain"/>
    <property type="match status" value="1"/>
</dbReference>
<dbReference type="CDD" id="cd04369">
    <property type="entry name" value="Bromodomain"/>
    <property type="match status" value="1"/>
</dbReference>
<name>A0A1R2B4P3_9CILI</name>
<dbReference type="InterPro" id="IPR036427">
    <property type="entry name" value="Bromodomain-like_sf"/>
</dbReference>
<keyword evidence="1 2" id="KW-0103">Bromodomain</keyword>
<keyword evidence="5" id="KW-1185">Reference proteome</keyword>
<dbReference type="GO" id="GO:0000785">
    <property type="term" value="C:chromatin"/>
    <property type="evidence" value="ECO:0007669"/>
    <property type="project" value="TreeGrafter"/>
</dbReference>
<dbReference type="Pfam" id="PF17035">
    <property type="entry name" value="BET"/>
    <property type="match status" value="1"/>
</dbReference>
<dbReference type="InterPro" id="IPR001487">
    <property type="entry name" value="Bromodomain"/>
</dbReference>
<evidence type="ECO:0000313" key="4">
    <source>
        <dbReference type="EMBL" id="OMJ71645.1"/>
    </source>
</evidence>
<dbReference type="InterPro" id="IPR027353">
    <property type="entry name" value="NET_dom"/>
</dbReference>
<evidence type="ECO:0000259" key="3">
    <source>
        <dbReference type="PROSITE" id="PS50014"/>
    </source>
</evidence>
<dbReference type="PROSITE" id="PS50014">
    <property type="entry name" value="BROMODOMAIN_2"/>
    <property type="match status" value="1"/>
</dbReference>
<proteinExistence type="predicted"/>
<evidence type="ECO:0000313" key="5">
    <source>
        <dbReference type="Proteomes" id="UP000187209"/>
    </source>
</evidence>
<protein>
    <recommendedName>
        <fullName evidence="3">Bromo domain-containing protein</fullName>
    </recommendedName>
</protein>
<dbReference type="GO" id="GO:0006355">
    <property type="term" value="P:regulation of DNA-templated transcription"/>
    <property type="evidence" value="ECO:0007669"/>
    <property type="project" value="TreeGrafter"/>
</dbReference>
<dbReference type="Proteomes" id="UP000187209">
    <property type="component" value="Unassembled WGS sequence"/>
</dbReference>
<gene>
    <name evidence="4" type="ORF">SteCoe_30084</name>
</gene>
<dbReference type="EMBL" id="MPUH01000970">
    <property type="protein sequence ID" value="OMJ71645.1"/>
    <property type="molecule type" value="Genomic_DNA"/>
</dbReference>
<dbReference type="GO" id="GO:0006338">
    <property type="term" value="P:chromatin remodeling"/>
    <property type="evidence" value="ECO:0007669"/>
    <property type="project" value="TreeGrafter"/>
</dbReference>
<dbReference type="PRINTS" id="PR00503">
    <property type="entry name" value="BROMODOMAIN"/>
</dbReference>
<dbReference type="Gene3D" id="1.20.920.10">
    <property type="entry name" value="Bromodomain-like"/>
    <property type="match status" value="1"/>
</dbReference>
<dbReference type="InterPro" id="IPR050935">
    <property type="entry name" value="Bromo_chromatin_reader"/>
</dbReference>
<accession>A0A1R2B4P3</accession>
<dbReference type="SMART" id="SM00297">
    <property type="entry name" value="BROMO"/>
    <property type="match status" value="1"/>
</dbReference>
<evidence type="ECO:0000256" key="2">
    <source>
        <dbReference type="PROSITE-ProRule" id="PRU00035"/>
    </source>
</evidence>
<dbReference type="OrthoDB" id="310978at2759"/>
<reference evidence="4 5" key="1">
    <citation type="submission" date="2016-11" db="EMBL/GenBank/DDBJ databases">
        <title>The macronuclear genome of Stentor coeruleus: a giant cell with tiny introns.</title>
        <authorList>
            <person name="Slabodnick M."/>
            <person name="Ruby J.G."/>
            <person name="Reiff S.B."/>
            <person name="Swart E.C."/>
            <person name="Gosai S."/>
            <person name="Prabakaran S."/>
            <person name="Witkowska E."/>
            <person name="Larue G.E."/>
            <person name="Fisher S."/>
            <person name="Freeman R.M."/>
            <person name="Gunawardena J."/>
            <person name="Chu W."/>
            <person name="Stover N.A."/>
            <person name="Gregory B.D."/>
            <person name="Nowacki M."/>
            <person name="Derisi J."/>
            <person name="Roy S.W."/>
            <person name="Marshall W.F."/>
            <person name="Sood P."/>
        </authorList>
    </citation>
    <scope>NUCLEOTIDE SEQUENCE [LARGE SCALE GENOMIC DNA]</scope>
    <source>
        <strain evidence="4">WM001</strain>
    </source>
</reference>
<dbReference type="GO" id="GO:0005634">
    <property type="term" value="C:nucleus"/>
    <property type="evidence" value="ECO:0007669"/>
    <property type="project" value="TreeGrafter"/>
</dbReference>
<dbReference type="Gene3D" id="1.20.1270.220">
    <property type="match status" value="1"/>
</dbReference>
<dbReference type="PANTHER" id="PTHR22880:SF225">
    <property type="entry name" value="BROMODOMAIN-CONTAINING PROTEIN BET-1-RELATED"/>
    <property type="match status" value="1"/>
</dbReference>
<dbReference type="AlphaFoldDB" id="A0A1R2B4P3"/>
<sequence length="204" mass="24188">MESYEIKAHQLLALLELHEESHEFLSPVDYKLLNIPMYPMIIKKPIDLGTIKKNLKSHHYVSIQDFMEDIQLVWDNCKKFNEVSTDIYQQAVYLEKQTIRYCNKLRLIVPYSNKNKTNNDTTHEDMKNVTYEDKWNMTETIRTLDQMVLEKIIDVIREKSPESIETLDTDKIKIKLDVISRETFNHIQTIIDESTLESLPQKKP</sequence>